<organism evidence="1 2">
    <name type="scientific">Agromyces larvae</name>
    <dbReference type="NCBI Taxonomy" id="2929802"/>
    <lineage>
        <taxon>Bacteria</taxon>
        <taxon>Bacillati</taxon>
        <taxon>Actinomycetota</taxon>
        <taxon>Actinomycetes</taxon>
        <taxon>Micrococcales</taxon>
        <taxon>Microbacteriaceae</taxon>
        <taxon>Agromyces</taxon>
    </lineage>
</organism>
<reference evidence="1 2" key="1">
    <citation type="submission" date="2022-03" db="EMBL/GenBank/DDBJ databases">
        <title>Mucilaginibacter sp. isolated from the gut of Protaetia brevitarsis seulensis larvae.</title>
        <authorList>
            <person name="Won M."/>
            <person name="Kim S.-J."/>
            <person name="Kwon S.-W."/>
        </authorList>
    </citation>
    <scope>NUCLEOTIDE SEQUENCE [LARGE SCALE GENOMIC DNA]</scope>
    <source>
        <strain evidence="1 2">CFWR-12</strain>
    </source>
</reference>
<dbReference type="Proteomes" id="UP000832097">
    <property type="component" value="Chromosome"/>
</dbReference>
<dbReference type="InterPro" id="IPR012348">
    <property type="entry name" value="RNR-like"/>
</dbReference>
<dbReference type="EMBL" id="CP094528">
    <property type="protein sequence ID" value="UOE45725.1"/>
    <property type="molecule type" value="Genomic_DNA"/>
</dbReference>
<accession>A0ABY4C2M4</accession>
<dbReference type="Gene3D" id="1.10.620.20">
    <property type="entry name" value="Ribonucleotide Reductase, subunit A"/>
    <property type="match status" value="1"/>
</dbReference>
<dbReference type="RefSeq" id="WP_243558326.1">
    <property type="nucleotide sequence ID" value="NZ_CP094528.1"/>
</dbReference>
<keyword evidence="2" id="KW-1185">Reference proteome</keyword>
<gene>
    <name evidence="1" type="ORF">MTO99_08265</name>
</gene>
<sequence>MGADDFDLAAYTRTAHGSHRAAIAGLGPPDALAGLGPSELALVALLRDLEGGTMAYLRRVLVTPTHKDARVTAFLVTWAFEKFWIADALGVVLEANGTHAADASELRPRGHRRARRGPVPRALGALFAGPPLVAAHLVSLAASDAVTRAAYASLAATTPSTSTAALYRRLAAVDERQGRFLRSEAAARLDPRAPGADHAVRLARRELRAELYPLGMADRPPADRVRFTRAVFGRGASAVDAALADVAALPGIDRPTLARMRERLLVGGPTVHPA</sequence>
<evidence type="ECO:0000313" key="1">
    <source>
        <dbReference type="EMBL" id="UOE45725.1"/>
    </source>
</evidence>
<evidence type="ECO:0000313" key="2">
    <source>
        <dbReference type="Proteomes" id="UP000832097"/>
    </source>
</evidence>
<protein>
    <submittedName>
        <fullName evidence="1">Uncharacterized protein</fullName>
    </submittedName>
</protein>
<name>A0ABY4C2M4_9MICO</name>
<proteinExistence type="predicted"/>